<reference evidence="2 3" key="1">
    <citation type="submission" date="2014-06" db="EMBL/GenBank/DDBJ databases">
        <title>Whole Genome Sequences of Three Symbiotic Endozoicomonas Bacteria.</title>
        <authorList>
            <person name="Neave M.J."/>
            <person name="Apprill A."/>
            <person name="Voolstra C.R."/>
        </authorList>
    </citation>
    <scope>NUCLEOTIDE SEQUENCE [LARGE SCALE GENOMIC DNA]</scope>
    <source>
        <strain evidence="2 3">DSM 25634</strain>
    </source>
</reference>
<dbReference type="AlphaFoldDB" id="A0A081NEX4"/>
<organism evidence="2 3">
    <name type="scientific">Endozoicomonas numazuensis</name>
    <dbReference type="NCBI Taxonomy" id="1137799"/>
    <lineage>
        <taxon>Bacteria</taxon>
        <taxon>Pseudomonadati</taxon>
        <taxon>Pseudomonadota</taxon>
        <taxon>Gammaproteobacteria</taxon>
        <taxon>Oceanospirillales</taxon>
        <taxon>Endozoicomonadaceae</taxon>
        <taxon>Endozoicomonas</taxon>
    </lineage>
</organism>
<evidence type="ECO:0000313" key="3">
    <source>
        <dbReference type="Proteomes" id="UP000028073"/>
    </source>
</evidence>
<feature type="compositionally biased region" description="Basic and acidic residues" evidence="1">
    <location>
        <begin position="285"/>
        <end position="306"/>
    </location>
</feature>
<evidence type="ECO:0000313" key="2">
    <source>
        <dbReference type="EMBL" id="KEQ16997.1"/>
    </source>
</evidence>
<proteinExistence type="predicted"/>
<gene>
    <name evidence="2" type="ORF">GZ78_20465</name>
</gene>
<accession>A0A081NEX4</accession>
<comment type="caution">
    <text evidence="2">The sequence shown here is derived from an EMBL/GenBank/DDBJ whole genome shotgun (WGS) entry which is preliminary data.</text>
</comment>
<feature type="compositionally biased region" description="Pro residues" evidence="1">
    <location>
        <begin position="629"/>
        <end position="646"/>
    </location>
</feature>
<feature type="region of interest" description="Disordered" evidence="1">
    <location>
        <begin position="237"/>
        <end position="306"/>
    </location>
</feature>
<dbReference type="RefSeq" id="WP_034839389.1">
    <property type="nucleotide sequence ID" value="NZ_JOKH01000004.1"/>
</dbReference>
<name>A0A081NEX4_9GAMM</name>
<dbReference type="EMBL" id="JOKH01000004">
    <property type="protein sequence ID" value="KEQ16997.1"/>
    <property type="molecule type" value="Genomic_DNA"/>
</dbReference>
<dbReference type="Proteomes" id="UP000028073">
    <property type="component" value="Unassembled WGS sequence"/>
</dbReference>
<feature type="region of interest" description="Disordered" evidence="1">
    <location>
        <begin position="623"/>
        <end position="660"/>
    </location>
</feature>
<keyword evidence="3" id="KW-1185">Reference proteome</keyword>
<evidence type="ECO:0000256" key="1">
    <source>
        <dbReference type="SAM" id="MobiDB-lite"/>
    </source>
</evidence>
<sequence length="660" mass="75596">MKRTSAFVLLIIVGTHFTHLAVAQPPVVSSLLSNSVPVFSGIYWASSFMPMVRDGLVALFPAQEEPAFPLSMEWEKLKQKWSFDLFPDLPEKIDISSSDDTPETRLKPILTQSSKPDISLEPAQADRAGHASMAVVLNGLKDETKSESYWHLFEQDLDEDMDQTLLPLYMKINGISSTSIEGQSYYLWNSGGQVIYLTRKELYQMYLRWLRQIRQAAFERMLEWLECFGSNIRTVTGGEGRKKRGLKRPPPEKEEKQDEDSEVKRKKNEPDEDSPQQASTLPGTSKEKQDGATEEKKKNRALHFREKPLEKRAVIKRVEEKGGQKNDLTHFEARVGKFSRIMANALNNWGNVLIDLRNSGMAEPPQTGEELARAIRDRLKYSKESQYLARMIRYFQVMRLPADHEHSALLARYQRVLNDLLQYIAIHRNHWLLSEELIEQWLHFEDLEWLKIFADFPDRQEWVRVQPSTIEIPELLRHVGPGVTAELERYIMAIRGYLSSAEGEVETDPNAGIFYHYVPVSDQSYVVSLFFTMVLLADDSNMRGLLLGWMRAVDAHFQIETAFFRYACQDLGGLMLFTIPQNLREALLEMSQAHGALLPDPLLAGFDFMALDAKVVDALSTFSDDFNPHPAPQPEPEALPQPQPEQEPPEEMEHEQAEDS</sequence>
<protein>
    <submittedName>
        <fullName evidence="2">Uncharacterized protein</fullName>
    </submittedName>
</protein>